<evidence type="ECO:0008006" key="3">
    <source>
        <dbReference type="Google" id="ProtNLM"/>
    </source>
</evidence>
<dbReference type="EMBL" id="JAPFFF010000025">
    <property type="protein sequence ID" value="KAK8849946.1"/>
    <property type="molecule type" value="Genomic_DNA"/>
</dbReference>
<evidence type="ECO:0000313" key="2">
    <source>
        <dbReference type="Proteomes" id="UP001470230"/>
    </source>
</evidence>
<keyword evidence="2" id="KW-1185">Reference proteome</keyword>
<accession>A0ABR2HMN5</accession>
<dbReference type="Proteomes" id="UP001470230">
    <property type="component" value="Unassembled WGS sequence"/>
</dbReference>
<sequence length="287" mass="33695">MDGKCQFQLNTSSIAKVPYQFFNDFTFVVNNVKYKTSRLVADLLSAKIRRFHFDDPTIDEYLINTVSKGDFSHILNLVNFKPNYLQETEFPFIQEIISILEIDSLSVLNTNSIDEITTDNAFQLLLKHEKCDQLYSENIIKDIDFISSHFYEFNESCIEEIRKLQLPTIEKIISNKKIQLKDEDQLLSIINRLYSKDIKYSILYEYIYFANVGSEMISEFIQIFDHNDLTGGIWKSLANRLKQATENIQTIPRNRYKEGKMIDLNGISFPFDENKKFDGILRHMKNE</sequence>
<reference evidence="1 2" key="1">
    <citation type="submission" date="2024-04" db="EMBL/GenBank/DDBJ databases">
        <title>Tritrichomonas musculus Genome.</title>
        <authorList>
            <person name="Alves-Ferreira E."/>
            <person name="Grigg M."/>
            <person name="Lorenzi H."/>
            <person name="Galac M."/>
        </authorList>
    </citation>
    <scope>NUCLEOTIDE SEQUENCE [LARGE SCALE GENOMIC DNA]</scope>
    <source>
        <strain evidence="1 2">EAF2021</strain>
    </source>
</reference>
<protein>
    <recommendedName>
        <fullName evidence="3">BTB domain-containing protein</fullName>
    </recommendedName>
</protein>
<comment type="caution">
    <text evidence="1">The sequence shown here is derived from an EMBL/GenBank/DDBJ whole genome shotgun (WGS) entry which is preliminary data.</text>
</comment>
<name>A0ABR2HMN5_9EUKA</name>
<evidence type="ECO:0000313" key="1">
    <source>
        <dbReference type="EMBL" id="KAK8849946.1"/>
    </source>
</evidence>
<organism evidence="1 2">
    <name type="scientific">Tritrichomonas musculus</name>
    <dbReference type="NCBI Taxonomy" id="1915356"/>
    <lineage>
        <taxon>Eukaryota</taxon>
        <taxon>Metamonada</taxon>
        <taxon>Parabasalia</taxon>
        <taxon>Tritrichomonadida</taxon>
        <taxon>Tritrichomonadidae</taxon>
        <taxon>Tritrichomonas</taxon>
    </lineage>
</organism>
<proteinExistence type="predicted"/>
<gene>
    <name evidence="1" type="ORF">M9Y10_018539</name>
</gene>